<reference evidence="1" key="1">
    <citation type="submission" date="2012-04" db="EMBL/GenBank/DDBJ databases">
        <title>Finished genome of Dactylococcopsis salina PCC 8305.</title>
        <authorList>
            <consortium name="US DOE Joint Genome Institute"/>
            <person name="Gugger M."/>
            <person name="Coursin T."/>
            <person name="Rippka R."/>
            <person name="Tandeau De Marsac N."/>
            <person name="Huntemann M."/>
            <person name="Wei C.-L."/>
            <person name="Han J."/>
            <person name="Detter J.C."/>
            <person name="Han C."/>
            <person name="Tapia R."/>
            <person name="Daligault H."/>
            <person name="Chen A."/>
            <person name="Krypides N."/>
            <person name="Mavromatis K."/>
            <person name="Markowitz V."/>
            <person name="Szeto E."/>
            <person name="Ivanova N."/>
            <person name="Ovchinnikova G."/>
            <person name="Pagani I."/>
            <person name="Pati A."/>
            <person name="Goodwin L."/>
            <person name="Peters L."/>
            <person name="Pitluck S."/>
            <person name="Woyke T."/>
            <person name="Kerfeld C."/>
        </authorList>
    </citation>
    <scope>NUCLEOTIDE SEQUENCE [LARGE SCALE GENOMIC DNA]</scope>
    <source>
        <strain evidence="1">PCC 8305</strain>
    </source>
</reference>
<organism evidence="1 2">
    <name type="scientific">Dactylococcopsis salina (strain PCC 8305)</name>
    <name type="common">Myxobactron salinum</name>
    <dbReference type="NCBI Taxonomy" id="13035"/>
    <lineage>
        <taxon>Bacteria</taxon>
        <taxon>Bacillati</taxon>
        <taxon>Cyanobacteriota</taxon>
        <taxon>Cyanophyceae</taxon>
        <taxon>Nodosilineales</taxon>
        <taxon>Cymatolegaceae</taxon>
        <taxon>Dactylococcopsis</taxon>
    </lineage>
</organism>
<evidence type="ECO:0000313" key="2">
    <source>
        <dbReference type="Proteomes" id="UP000010482"/>
    </source>
</evidence>
<dbReference type="eggNOG" id="COG2227">
    <property type="taxonomic scope" value="Bacteria"/>
</dbReference>
<gene>
    <name evidence="1" type="ORF">Dacsa_2009</name>
</gene>
<dbReference type="STRING" id="13035.Dacsa_2009"/>
<dbReference type="AlphaFoldDB" id="K9YUS8"/>
<dbReference type="InterPro" id="IPR029063">
    <property type="entry name" value="SAM-dependent_MTases_sf"/>
</dbReference>
<evidence type="ECO:0008006" key="3">
    <source>
        <dbReference type="Google" id="ProtNLM"/>
    </source>
</evidence>
<dbReference type="SUPFAM" id="SSF53335">
    <property type="entry name" value="S-adenosyl-L-methionine-dependent methyltransferases"/>
    <property type="match status" value="1"/>
</dbReference>
<dbReference type="CDD" id="cd02440">
    <property type="entry name" value="AdoMet_MTases"/>
    <property type="match status" value="1"/>
</dbReference>
<accession>K9YUS8</accession>
<dbReference type="OrthoDB" id="9816564at2"/>
<dbReference type="Gene3D" id="3.40.50.150">
    <property type="entry name" value="Vaccinia Virus protein VP39"/>
    <property type="match status" value="1"/>
</dbReference>
<sequence>MKCNLCQGQTQLFFQGRHGAYFRCLHCQGISLSPEYFPTPEAEQQRYETHNNNVEDVRYQKFVSPIVKQILADFSPSNQGLDFGCGTGPVISYLLSQSGYSIAQYDPFFCNDQAVFNTTYDFIICCEVIEHFQQPDREFSQLYSLLNSGGKLYCMTDLFTEEIDFKRWSYKEDCTHVFFYHRQSLEWIKKAYRFASLQNQGRLIILEK</sequence>
<protein>
    <recommendedName>
        <fullName evidence="3">Methyltransferase family protein</fullName>
    </recommendedName>
</protein>
<dbReference type="HOGENOM" id="CLU_063353_0_0_3"/>
<dbReference type="Pfam" id="PF13489">
    <property type="entry name" value="Methyltransf_23"/>
    <property type="match status" value="1"/>
</dbReference>
<proteinExistence type="predicted"/>
<keyword evidence="2" id="KW-1185">Reference proteome</keyword>
<dbReference type="EMBL" id="CP003944">
    <property type="protein sequence ID" value="AFZ50654.1"/>
    <property type="molecule type" value="Genomic_DNA"/>
</dbReference>
<dbReference type="KEGG" id="dsl:Dacsa_2009"/>
<name>K9YUS8_DACS8</name>
<evidence type="ECO:0000313" key="1">
    <source>
        <dbReference type="EMBL" id="AFZ50654.1"/>
    </source>
</evidence>
<dbReference type="RefSeq" id="WP_015229650.1">
    <property type="nucleotide sequence ID" value="NC_019780.1"/>
</dbReference>
<dbReference type="Proteomes" id="UP000010482">
    <property type="component" value="Chromosome"/>
</dbReference>